<evidence type="ECO:0000313" key="1">
    <source>
        <dbReference type="EMBL" id="KAJ8873657.1"/>
    </source>
</evidence>
<sequence>MQRSRGGLVVRLLTSHLGEPGSIPGGVANEFSHVGIVAAGRCRRGGGPSRGSPVSTALAFRRCSTSISLLSSSALKTPMFVRATVVLHPSLLCPALPSFPKELVCHILRIPSLAALCPKARGRRKRRQSSDAFSHVLRGGRRLSTLRSKLGGIWRTASQEETTGAREPSGVCLIGQEVRLLPHCEARLVAPSSSAGVCGVSVLCQSWCLASHPLPIRRRRTASAVTASGLHHTMKALHAAKCYGVSETSPSYLQRRPLDSSSFSAHSATLQSSDNAKHTYSEVTFTIGSQFITHALDASEPLADLQGNKQRIPYCQVWPNTGTAANEQTFEAVVHTSPAYRSLAQGNGTTPTGHLFRHWMKIKTDAARHAYVLIPAHSRNTKAGNSMYKFSSCENTPPGRFQVWEKSGAWILNVFQKICKFVKHSPNDFRPITDVQGMRKPNLVNWHLTLDLASLARFPVKAHSFQISNYNITMKLQVPEDFLCRRIAFVKY</sequence>
<organism evidence="1 2">
    <name type="scientific">Dryococelus australis</name>
    <dbReference type="NCBI Taxonomy" id="614101"/>
    <lineage>
        <taxon>Eukaryota</taxon>
        <taxon>Metazoa</taxon>
        <taxon>Ecdysozoa</taxon>
        <taxon>Arthropoda</taxon>
        <taxon>Hexapoda</taxon>
        <taxon>Insecta</taxon>
        <taxon>Pterygota</taxon>
        <taxon>Neoptera</taxon>
        <taxon>Polyneoptera</taxon>
        <taxon>Phasmatodea</taxon>
        <taxon>Verophasmatodea</taxon>
        <taxon>Anareolatae</taxon>
        <taxon>Phasmatidae</taxon>
        <taxon>Eurycanthinae</taxon>
        <taxon>Dryococelus</taxon>
    </lineage>
</organism>
<reference evidence="1 2" key="1">
    <citation type="submission" date="2023-02" db="EMBL/GenBank/DDBJ databases">
        <title>LHISI_Scaffold_Assembly.</title>
        <authorList>
            <person name="Stuart O.P."/>
            <person name="Cleave R."/>
            <person name="Magrath M.J.L."/>
            <person name="Mikheyev A.S."/>
        </authorList>
    </citation>
    <scope>NUCLEOTIDE SEQUENCE [LARGE SCALE GENOMIC DNA]</scope>
    <source>
        <strain evidence="1">Daus_M_001</strain>
        <tissue evidence="1">Leg muscle</tissue>
    </source>
</reference>
<dbReference type="Proteomes" id="UP001159363">
    <property type="component" value="Chromosome 9"/>
</dbReference>
<keyword evidence="2" id="KW-1185">Reference proteome</keyword>
<dbReference type="EMBL" id="JARBHB010000010">
    <property type="protein sequence ID" value="KAJ8873657.1"/>
    <property type="molecule type" value="Genomic_DNA"/>
</dbReference>
<gene>
    <name evidence="1" type="ORF">PR048_024482</name>
</gene>
<name>A0ABQ9GNP8_9NEOP</name>
<protein>
    <submittedName>
        <fullName evidence="1">Uncharacterized protein</fullName>
    </submittedName>
</protein>
<proteinExistence type="predicted"/>
<comment type="caution">
    <text evidence="1">The sequence shown here is derived from an EMBL/GenBank/DDBJ whole genome shotgun (WGS) entry which is preliminary data.</text>
</comment>
<accession>A0ABQ9GNP8</accession>
<evidence type="ECO:0000313" key="2">
    <source>
        <dbReference type="Proteomes" id="UP001159363"/>
    </source>
</evidence>